<name>A0A1H8T0D5_9ACTN</name>
<evidence type="ECO:0000313" key="2">
    <source>
        <dbReference type="Proteomes" id="UP000181951"/>
    </source>
</evidence>
<proteinExistence type="predicted"/>
<dbReference type="Proteomes" id="UP000181951">
    <property type="component" value="Unassembled WGS sequence"/>
</dbReference>
<reference evidence="1 2" key="1">
    <citation type="submission" date="2016-10" db="EMBL/GenBank/DDBJ databases">
        <authorList>
            <person name="de Groot N.N."/>
        </authorList>
    </citation>
    <scope>NUCLEOTIDE SEQUENCE [LARGE SCALE GENOMIC DNA]</scope>
    <source>
        <strain evidence="1 2">CGMCC 4.2026</strain>
    </source>
</reference>
<dbReference type="EMBL" id="FODD01000046">
    <property type="protein sequence ID" value="SEO84034.1"/>
    <property type="molecule type" value="Genomic_DNA"/>
</dbReference>
<evidence type="ECO:0000313" key="1">
    <source>
        <dbReference type="EMBL" id="SEO84034.1"/>
    </source>
</evidence>
<keyword evidence="2" id="KW-1185">Reference proteome</keyword>
<accession>A0A1H8T0D5</accession>
<sequence length="114" mass="12325">MAAVDQTARKTALQERIARRALATINTPANARILAVVRTGTVITVATHQPGEPFPYCIDSFRLLTPTERADDADLGLGSHEWTLTDQYGAQDADRIPVLLGYARTFATTVTLAA</sequence>
<dbReference type="STRING" id="310780.SAMN05216267_104681"/>
<protein>
    <submittedName>
        <fullName evidence="1">Uncharacterized protein</fullName>
    </submittedName>
</protein>
<organism evidence="1 2">
    <name type="scientific">Actinacidiphila rubida</name>
    <dbReference type="NCBI Taxonomy" id="310780"/>
    <lineage>
        <taxon>Bacteria</taxon>
        <taxon>Bacillati</taxon>
        <taxon>Actinomycetota</taxon>
        <taxon>Actinomycetes</taxon>
        <taxon>Kitasatosporales</taxon>
        <taxon>Streptomycetaceae</taxon>
        <taxon>Actinacidiphila</taxon>
    </lineage>
</organism>
<gene>
    <name evidence="1" type="ORF">SAMN05216267_104681</name>
</gene>
<dbReference type="AlphaFoldDB" id="A0A1H8T0D5"/>
<dbReference type="RefSeq" id="WP_069463649.1">
    <property type="nucleotide sequence ID" value="NZ_FODD01000046.1"/>
</dbReference>